<organism evidence="2 3">
    <name type="scientific">Talaromyces islandicus</name>
    <name type="common">Penicillium islandicum</name>
    <dbReference type="NCBI Taxonomy" id="28573"/>
    <lineage>
        <taxon>Eukaryota</taxon>
        <taxon>Fungi</taxon>
        <taxon>Dikarya</taxon>
        <taxon>Ascomycota</taxon>
        <taxon>Pezizomycotina</taxon>
        <taxon>Eurotiomycetes</taxon>
        <taxon>Eurotiomycetidae</taxon>
        <taxon>Eurotiales</taxon>
        <taxon>Trichocomaceae</taxon>
        <taxon>Talaromyces</taxon>
        <taxon>Talaromyces sect. Islandici</taxon>
    </lineage>
</organism>
<dbReference type="PANTHER" id="PTHR13887:SF41">
    <property type="entry name" value="THIOREDOXIN SUPERFAMILY PROTEIN"/>
    <property type="match status" value="1"/>
</dbReference>
<evidence type="ECO:0000259" key="1">
    <source>
        <dbReference type="Pfam" id="PF01323"/>
    </source>
</evidence>
<sequence length="242" mass="27183">MTIINIDIISDIVCAWCYIGKKTIEKAISLHQKTYPGGKNDVIKITWRPYYLDYHQISSLTMSSGVLRSSVDKSEVAKLRLSHMSAEQLERLRQRMDRTGRSLGITFKPGGKVGSTRPAHHLIHLCQTTLNYPIEVRDALVARLFEAYHELEKDISSREVLREIAIEAGMDAGQVDECLDSFAAENVQESEVDREARENKEATHSGVPLFTIQGVFSVDGAQDLMDFVEIFGRIREEAQAAA</sequence>
<dbReference type="SUPFAM" id="SSF52833">
    <property type="entry name" value="Thioredoxin-like"/>
    <property type="match status" value="1"/>
</dbReference>
<dbReference type="GO" id="GO:0016491">
    <property type="term" value="F:oxidoreductase activity"/>
    <property type="evidence" value="ECO:0007669"/>
    <property type="project" value="InterPro"/>
</dbReference>
<dbReference type="Pfam" id="PF01323">
    <property type="entry name" value="DSBA"/>
    <property type="match status" value="1"/>
</dbReference>
<feature type="domain" description="DSBA-like thioredoxin" evidence="1">
    <location>
        <begin position="6"/>
        <end position="229"/>
    </location>
</feature>
<protein>
    <recommendedName>
        <fullName evidence="1">DSBA-like thioredoxin domain-containing protein</fullName>
    </recommendedName>
</protein>
<dbReference type="OrthoDB" id="1930760at2759"/>
<dbReference type="Gene3D" id="3.40.30.10">
    <property type="entry name" value="Glutaredoxin"/>
    <property type="match status" value="1"/>
</dbReference>
<evidence type="ECO:0000313" key="2">
    <source>
        <dbReference type="EMBL" id="CRG89534.1"/>
    </source>
</evidence>
<dbReference type="AlphaFoldDB" id="A0A0U1M1Y6"/>
<dbReference type="InterPro" id="IPR001853">
    <property type="entry name" value="DSBA-like_thioredoxin_dom"/>
</dbReference>
<dbReference type="OMA" id="WRPFYLN"/>
<accession>A0A0U1M1Y6</accession>
<name>A0A0U1M1Y6_TALIS</name>
<reference evidence="2 3" key="1">
    <citation type="submission" date="2015-04" db="EMBL/GenBank/DDBJ databases">
        <authorList>
            <person name="Syromyatnikov M.Y."/>
            <person name="Popov V.N."/>
        </authorList>
    </citation>
    <scope>NUCLEOTIDE SEQUENCE [LARGE SCALE GENOMIC DNA]</scope>
    <source>
        <strain evidence="2">WF-38-12</strain>
    </source>
</reference>
<proteinExistence type="predicted"/>
<gene>
    <name evidence="2" type="ORF">PISL3812_06570</name>
</gene>
<dbReference type="PANTHER" id="PTHR13887">
    <property type="entry name" value="GLUTATHIONE S-TRANSFERASE KAPPA"/>
    <property type="match status" value="1"/>
</dbReference>
<evidence type="ECO:0000313" key="3">
    <source>
        <dbReference type="Proteomes" id="UP000054383"/>
    </source>
</evidence>
<keyword evidence="3" id="KW-1185">Reference proteome</keyword>
<dbReference type="InterPro" id="IPR036249">
    <property type="entry name" value="Thioredoxin-like_sf"/>
</dbReference>
<dbReference type="EMBL" id="CVMT01000006">
    <property type="protein sequence ID" value="CRG89534.1"/>
    <property type="molecule type" value="Genomic_DNA"/>
</dbReference>
<dbReference type="Proteomes" id="UP000054383">
    <property type="component" value="Unassembled WGS sequence"/>
</dbReference>